<proteinExistence type="predicted"/>
<gene>
    <name evidence="1" type="ORF">L6452_09072</name>
</gene>
<protein>
    <submittedName>
        <fullName evidence="1">Uncharacterized protein</fullName>
    </submittedName>
</protein>
<organism evidence="1 2">
    <name type="scientific">Arctium lappa</name>
    <name type="common">Greater burdock</name>
    <name type="synonym">Lappa major</name>
    <dbReference type="NCBI Taxonomy" id="4217"/>
    <lineage>
        <taxon>Eukaryota</taxon>
        <taxon>Viridiplantae</taxon>
        <taxon>Streptophyta</taxon>
        <taxon>Embryophyta</taxon>
        <taxon>Tracheophyta</taxon>
        <taxon>Spermatophyta</taxon>
        <taxon>Magnoliopsida</taxon>
        <taxon>eudicotyledons</taxon>
        <taxon>Gunneridae</taxon>
        <taxon>Pentapetalae</taxon>
        <taxon>asterids</taxon>
        <taxon>campanulids</taxon>
        <taxon>Asterales</taxon>
        <taxon>Asteraceae</taxon>
        <taxon>Carduoideae</taxon>
        <taxon>Cardueae</taxon>
        <taxon>Arctiinae</taxon>
        <taxon>Arctium</taxon>
    </lineage>
</organism>
<dbReference type="EMBL" id="CM042049">
    <property type="protein sequence ID" value="KAI3746634.1"/>
    <property type="molecule type" value="Genomic_DNA"/>
</dbReference>
<name>A0ACB9DIY9_ARCLA</name>
<evidence type="ECO:0000313" key="1">
    <source>
        <dbReference type="EMBL" id="KAI3746634.1"/>
    </source>
</evidence>
<dbReference type="Proteomes" id="UP001055879">
    <property type="component" value="Linkage Group LG03"/>
</dbReference>
<evidence type="ECO:0000313" key="2">
    <source>
        <dbReference type="Proteomes" id="UP001055879"/>
    </source>
</evidence>
<reference evidence="2" key="1">
    <citation type="journal article" date="2022" name="Mol. Ecol. Resour.">
        <title>The genomes of chicory, endive, great burdock and yacon provide insights into Asteraceae palaeo-polyploidization history and plant inulin production.</title>
        <authorList>
            <person name="Fan W."/>
            <person name="Wang S."/>
            <person name="Wang H."/>
            <person name="Wang A."/>
            <person name="Jiang F."/>
            <person name="Liu H."/>
            <person name="Zhao H."/>
            <person name="Xu D."/>
            <person name="Zhang Y."/>
        </authorList>
    </citation>
    <scope>NUCLEOTIDE SEQUENCE [LARGE SCALE GENOMIC DNA]</scope>
    <source>
        <strain evidence="2">cv. Niubang</strain>
    </source>
</reference>
<sequence>MKGAESSSENSPNKQLSPSKKIAKEKRPPAKRLTRSSSRFKTKPMTEDEGSAIALSEDSRGENANEVDSEVVISKLSTTALDALVAVVGAEVQMPETTPL</sequence>
<keyword evidence="2" id="KW-1185">Reference proteome</keyword>
<accession>A0ACB9DIY9</accession>
<reference evidence="1 2" key="2">
    <citation type="journal article" date="2022" name="Mol. Ecol. Resour.">
        <title>The genomes of chicory, endive, great burdock and yacon provide insights into Asteraceae paleo-polyploidization history and plant inulin production.</title>
        <authorList>
            <person name="Fan W."/>
            <person name="Wang S."/>
            <person name="Wang H."/>
            <person name="Wang A."/>
            <person name="Jiang F."/>
            <person name="Liu H."/>
            <person name="Zhao H."/>
            <person name="Xu D."/>
            <person name="Zhang Y."/>
        </authorList>
    </citation>
    <scope>NUCLEOTIDE SEQUENCE [LARGE SCALE GENOMIC DNA]</scope>
    <source>
        <strain evidence="2">cv. Niubang</strain>
    </source>
</reference>
<comment type="caution">
    <text evidence="1">The sequence shown here is derived from an EMBL/GenBank/DDBJ whole genome shotgun (WGS) entry which is preliminary data.</text>
</comment>